<evidence type="ECO:0000313" key="6">
    <source>
        <dbReference type="Proteomes" id="UP000002280"/>
    </source>
</evidence>
<feature type="domain" description="Anti-proliferative protein" evidence="3">
    <location>
        <begin position="303"/>
        <end position="323"/>
    </location>
</feature>
<organism evidence="5 6">
    <name type="scientific">Monodelphis domestica</name>
    <name type="common">Gray short-tailed opossum</name>
    <dbReference type="NCBI Taxonomy" id="13616"/>
    <lineage>
        <taxon>Eukaryota</taxon>
        <taxon>Metazoa</taxon>
        <taxon>Chordata</taxon>
        <taxon>Craniata</taxon>
        <taxon>Vertebrata</taxon>
        <taxon>Euteleostomi</taxon>
        <taxon>Mammalia</taxon>
        <taxon>Metatheria</taxon>
        <taxon>Didelphimorphia</taxon>
        <taxon>Didelphidae</taxon>
        <taxon>Monodelphis</taxon>
    </lineage>
</organism>
<dbReference type="GeneTree" id="ENSGT00950000182952"/>
<protein>
    <submittedName>
        <fullName evidence="5">BTG anti-proliferation factor 4</fullName>
    </submittedName>
</protein>
<comment type="similarity">
    <text evidence="1">Belongs to the BTG family.</text>
</comment>
<feature type="region of interest" description="Disordered" evidence="2">
    <location>
        <begin position="23"/>
        <end position="64"/>
    </location>
</feature>
<evidence type="ECO:0000259" key="3">
    <source>
        <dbReference type="PROSITE" id="PS00960"/>
    </source>
</evidence>
<reference evidence="5" key="3">
    <citation type="submission" date="2025-09" db="UniProtKB">
        <authorList>
            <consortium name="Ensembl"/>
        </authorList>
    </citation>
    <scope>IDENTIFICATION</scope>
</reference>
<dbReference type="PRINTS" id="PR00310">
    <property type="entry name" value="ANTIPRLFBTG1"/>
</dbReference>
<feature type="compositionally biased region" description="Low complexity" evidence="2">
    <location>
        <begin position="31"/>
        <end position="44"/>
    </location>
</feature>
<keyword evidence="6" id="KW-1185">Reference proteome</keyword>
<dbReference type="STRING" id="13616.ENSMODP00000057497"/>
<dbReference type="PANTHER" id="PTHR22978:SF5">
    <property type="entry name" value="PROTEIN BTG4"/>
    <property type="match status" value="1"/>
</dbReference>
<dbReference type="Ensembl" id="ENSMODT00000060626.1">
    <property type="protein sequence ID" value="ENSMODP00000057497.1"/>
    <property type="gene ID" value="ENSMODG00000014496.4"/>
</dbReference>
<dbReference type="GO" id="GO:0005737">
    <property type="term" value="C:cytoplasm"/>
    <property type="evidence" value="ECO:0000318"/>
    <property type="project" value="GO_Central"/>
</dbReference>
<sequence length="497" mass="55409">FLLASCLPPPHLCPPIPPRVPKSQSLHLRLPGPGSSPSSSSSCPTPSPALRLSGLAPSGFPPAPTPSLPPRIPQFCLSPGVLPFPFALSPISLPGVFPPLRTRFSYFPQHPSTLLPQASPRRFPPLRATARGHGFVVQPPFEPGARRGRDRHALEWGGALGGGGAPRGIKRNRKVGGRGQSDSSGPREGIDSALWGRGSTGPVRGNPSCSRISFHTLPPIVRIQLGWPRFPLPPGNEALRLLLPPAQGDSFPEIFGSPSLKMKDEIATTIFFITRLVKKSDKLNKQQIEEFAAKLMAILFETYRMHWYPDIPSKGQAFRCIRINKQQKKDPLLERACAESNVNFFHLGLPKEMTIWVDPFEVCCRYGEKNRPFIVACFNGRQEEWEISQQITHAINKVTSDYYSGTSSDEDTCGREPQVIPKVRNPKSIYQVEYFKQPLQTWFQYSRKKNMTDGRPNLPGSTLYVPYKIHKCYRPAAVFPGPRVDKYHWVNTNRQSS</sequence>
<dbReference type="PANTHER" id="PTHR22978">
    <property type="entry name" value="B-CELL TRANSLOCATION GENE"/>
    <property type="match status" value="1"/>
</dbReference>
<feature type="region of interest" description="Disordered" evidence="2">
    <location>
        <begin position="155"/>
        <end position="208"/>
    </location>
</feature>
<dbReference type="InterPro" id="IPR002087">
    <property type="entry name" value="Anti_prolifrtn"/>
</dbReference>
<reference evidence="5" key="2">
    <citation type="submission" date="2025-08" db="UniProtKB">
        <authorList>
            <consortium name="Ensembl"/>
        </authorList>
    </citation>
    <scope>IDENTIFICATION</scope>
</reference>
<name>A0A5F8HE91_MONDO</name>
<dbReference type="SMART" id="SM00099">
    <property type="entry name" value="btg1"/>
    <property type="match status" value="1"/>
</dbReference>
<dbReference type="SUPFAM" id="SSF160696">
    <property type="entry name" value="BTG domain-like"/>
    <property type="match status" value="1"/>
</dbReference>
<dbReference type="InterPro" id="IPR036054">
    <property type="entry name" value="BTG-like_sf"/>
</dbReference>
<dbReference type="AlphaFoldDB" id="A0A5F8HE91"/>
<dbReference type="FunFam" id="3.90.640.90:FF:000002">
    <property type="entry name" value="BTG anti-proliferation factor 4"/>
    <property type="match status" value="1"/>
</dbReference>
<dbReference type="InterPro" id="IPR033332">
    <property type="entry name" value="BTG"/>
</dbReference>
<dbReference type="InParanoid" id="A0A5F8HE91"/>
<dbReference type="PROSITE" id="PS00960">
    <property type="entry name" value="BTG_1"/>
    <property type="match status" value="1"/>
</dbReference>
<evidence type="ECO:0000259" key="4">
    <source>
        <dbReference type="PROSITE" id="PS01203"/>
    </source>
</evidence>
<dbReference type="GO" id="GO:0005634">
    <property type="term" value="C:nucleus"/>
    <property type="evidence" value="ECO:0000318"/>
    <property type="project" value="GO_Central"/>
</dbReference>
<evidence type="ECO:0000256" key="1">
    <source>
        <dbReference type="ARBA" id="ARBA00007989"/>
    </source>
</evidence>
<dbReference type="Pfam" id="PF07742">
    <property type="entry name" value="BTG"/>
    <property type="match status" value="1"/>
</dbReference>
<dbReference type="PROSITE" id="PS01203">
    <property type="entry name" value="BTG_2"/>
    <property type="match status" value="1"/>
</dbReference>
<evidence type="ECO:0000256" key="2">
    <source>
        <dbReference type="SAM" id="MobiDB-lite"/>
    </source>
</evidence>
<accession>A0A5F8HE91</accession>
<dbReference type="Bgee" id="ENSMODG00000014496">
    <property type="expression patterns" value="Expressed in ovary and 9 other cell types or tissues"/>
</dbReference>
<reference evidence="5 6" key="1">
    <citation type="journal article" date="2007" name="Nature">
        <title>Genome of the marsupial Monodelphis domestica reveals innovation in non-coding sequences.</title>
        <authorList>
            <person name="Mikkelsen T.S."/>
            <person name="Wakefield M.J."/>
            <person name="Aken B."/>
            <person name="Amemiya C.T."/>
            <person name="Chang J.L."/>
            <person name="Duke S."/>
            <person name="Garber M."/>
            <person name="Gentles A.J."/>
            <person name="Goodstadt L."/>
            <person name="Heger A."/>
            <person name="Jurka J."/>
            <person name="Kamal M."/>
            <person name="Mauceli E."/>
            <person name="Searle S.M."/>
            <person name="Sharpe T."/>
            <person name="Baker M.L."/>
            <person name="Batzer M.A."/>
            <person name="Benos P.V."/>
            <person name="Belov K."/>
            <person name="Clamp M."/>
            <person name="Cook A."/>
            <person name="Cuff J."/>
            <person name="Das R."/>
            <person name="Davidow L."/>
            <person name="Deakin J.E."/>
            <person name="Fazzari M.J."/>
            <person name="Glass J.L."/>
            <person name="Grabherr M."/>
            <person name="Greally J.M."/>
            <person name="Gu W."/>
            <person name="Hore T.A."/>
            <person name="Huttley G.A."/>
            <person name="Kleber M."/>
            <person name="Jirtle R.L."/>
            <person name="Koina E."/>
            <person name="Lee J.T."/>
            <person name="Mahony S."/>
            <person name="Marra M.A."/>
            <person name="Miller R.D."/>
            <person name="Nicholls R.D."/>
            <person name="Oda M."/>
            <person name="Papenfuss A.T."/>
            <person name="Parra Z.E."/>
            <person name="Pollock D.D."/>
            <person name="Ray D.A."/>
            <person name="Schein J.E."/>
            <person name="Speed T.P."/>
            <person name="Thompson K."/>
            <person name="VandeBerg J.L."/>
            <person name="Wade C.M."/>
            <person name="Walker J.A."/>
            <person name="Waters P.D."/>
            <person name="Webber C."/>
            <person name="Weidman J.R."/>
            <person name="Xie X."/>
            <person name="Zody M.C."/>
            <person name="Baldwin J."/>
            <person name="Abdouelleil A."/>
            <person name="Abdulkadir J."/>
            <person name="Abebe A."/>
            <person name="Abera B."/>
            <person name="Abreu J."/>
            <person name="Acer S.C."/>
            <person name="Aftuck L."/>
            <person name="Alexander A."/>
            <person name="An P."/>
            <person name="Anderson E."/>
            <person name="Anderson S."/>
            <person name="Arachi H."/>
            <person name="Azer M."/>
            <person name="Bachantsang P."/>
            <person name="Barry A."/>
            <person name="Bayul T."/>
            <person name="Berlin A."/>
            <person name="Bessette D."/>
            <person name="Bloom T."/>
            <person name="Bloom T."/>
            <person name="Boguslavskiy L."/>
            <person name="Bonnet C."/>
            <person name="Boukhgalter B."/>
            <person name="Bourzgui I."/>
            <person name="Brown A."/>
            <person name="Cahill P."/>
            <person name="Channer S."/>
            <person name="Cheshatsang Y."/>
            <person name="Chuda L."/>
            <person name="Citroen M."/>
            <person name="Collymore A."/>
            <person name="Cooke P."/>
            <person name="Costello M."/>
            <person name="D'Aco K."/>
            <person name="Daza R."/>
            <person name="De Haan G."/>
            <person name="DeGray S."/>
            <person name="DeMaso C."/>
            <person name="Dhargay N."/>
            <person name="Dooley K."/>
            <person name="Dooley E."/>
            <person name="Doricent M."/>
            <person name="Dorje P."/>
            <person name="Dorjee K."/>
            <person name="Dupes A."/>
            <person name="Elong R."/>
            <person name="Falk J."/>
            <person name="Farina A."/>
            <person name="Faro S."/>
            <person name="Ferguson D."/>
            <person name="Fisher S."/>
            <person name="Foley C.D."/>
            <person name="Franke A."/>
            <person name="Friedrich D."/>
            <person name="Gadbois L."/>
            <person name="Gearin G."/>
            <person name="Gearin C.R."/>
            <person name="Giannoukos G."/>
            <person name="Goode T."/>
            <person name="Graham J."/>
            <person name="Grandbois E."/>
            <person name="Grewal S."/>
            <person name="Gyaltsen K."/>
            <person name="Hafez N."/>
            <person name="Hagos B."/>
            <person name="Hall J."/>
            <person name="Henson C."/>
            <person name="Hollinger A."/>
            <person name="Honan T."/>
            <person name="Huard M.D."/>
            <person name="Hughes L."/>
            <person name="Hurhula B."/>
            <person name="Husby M.E."/>
            <person name="Kamat A."/>
            <person name="Kanga B."/>
            <person name="Kashin S."/>
            <person name="Khazanovich D."/>
            <person name="Kisner P."/>
            <person name="Lance K."/>
            <person name="Lara M."/>
            <person name="Lee W."/>
            <person name="Lennon N."/>
            <person name="Letendre F."/>
            <person name="LeVine R."/>
            <person name="Lipovsky A."/>
            <person name="Liu X."/>
            <person name="Liu J."/>
            <person name="Liu S."/>
            <person name="Lokyitsang T."/>
            <person name="Lokyitsang Y."/>
            <person name="Lubonja R."/>
            <person name="Lui A."/>
            <person name="MacDonald P."/>
            <person name="Magnisalis V."/>
            <person name="Maru K."/>
            <person name="Matthews C."/>
            <person name="McCusker W."/>
            <person name="McDonough S."/>
            <person name="Mehta T."/>
            <person name="Meldrim J."/>
            <person name="Meneus L."/>
            <person name="Mihai O."/>
            <person name="Mihalev A."/>
            <person name="Mihova T."/>
            <person name="Mittelman R."/>
            <person name="Mlenga V."/>
            <person name="Montmayeur A."/>
            <person name="Mulrain L."/>
            <person name="Navidi A."/>
            <person name="Naylor J."/>
            <person name="Negash T."/>
            <person name="Nguyen T."/>
            <person name="Nguyen N."/>
            <person name="Nicol R."/>
            <person name="Norbu C."/>
            <person name="Norbu N."/>
            <person name="Novod N."/>
            <person name="O'Neill B."/>
            <person name="Osman S."/>
            <person name="Markiewicz E."/>
            <person name="Oyono O.L."/>
            <person name="Patti C."/>
            <person name="Phunkhang P."/>
            <person name="Pierre F."/>
            <person name="Priest M."/>
            <person name="Raghuraman S."/>
            <person name="Rege F."/>
            <person name="Reyes R."/>
            <person name="Rise C."/>
            <person name="Rogov P."/>
            <person name="Ross K."/>
            <person name="Ryan E."/>
            <person name="Settipalli S."/>
            <person name="Shea T."/>
            <person name="Sherpa N."/>
            <person name="Shi L."/>
            <person name="Shih D."/>
            <person name="Sparrow T."/>
            <person name="Spaulding J."/>
            <person name="Stalker J."/>
            <person name="Stange-Thomann N."/>
            <person name="Stavropoulos S."/>
            <person name="Stone C."/>
            <person name="Strader C."/>
            <person name="Tesfaye S."/>
            <person name="Thomson T."/>
            <person name="Thoulutsang Y."/>
            <person name="Thoulutsang D."/>
            <person name="Topham K."/>
            <person name="Topping I."/>
            <person name="Tsamla T."/>
            <person name="Vassiliev H."/>
            <person name="Vo A."/>
            <person name="Wangchuk T."/>
            <person name="Wangdi T."/>
            <person name="Weiand M."/>
            <person name="Wilkinson J."/>
            <person name="Wilson A."/>
            <person name="Yadav S."/>
            <person name="Young G."/>
            <person name="Yu Q."/>
            <person name="Zembek L."/>
            <person name="Zhong D."/>
            <person name="Zimmer A."/>
            <person name="Zwirko Z."/>
            <person name="Jaffe D.B."/>
            <person name="Alvarez P."/>
            <person name="Brockman W."/>
            <person name="Butler J."/>
            <person name="Chin C."/>
            <person name="Gnerre S."/>
            <person name="MacCallum I."/>
            <person name="Graves J.A."/>
            <person name="Ponting C.P."/>
            <person name="Breen M."/>
            <person name="Samollow P.B."/>
            <person name="Lander E.S."/>
            <person name="Lindblad-Toh K."/>
        </authorList>
    </citation>
    <scope>NUCLEOTIDE SEQUENCE [LARGE SCALE GENOMIC DNA]</scope>
</reference>
<dbReference type="Proteomes" id="UP000002280">
    <property type="component" value="Chromosome 4"/>
</dbReference>
<proteinExistence type="inferred from homology"/>
<evidence type="ECO:0000313" key="5">
    <source>
        <dbReference type="Ensembl" id="ENSMODP00000057497.1"/>
    </source>
</evidence>
<dbReference type="Gene3D" id="3.90.640.90">
    <property type="entry name" value="Anti-proliferative protein, N-terminal domain"/>
    <property type="match status" value="1"/>
</dbReference>
<feature type="domain" description="Anti-proliferative protein" evidence="4">
    <location>
        <begin position="349"/>
        <end position="368"/>
    </location>
</feature>